<gene>
    <name evidence="1" type="ORF">SCALOS_LOCUS7789</name>
</gene>
<sequence length="471" mass="54433">MENTDNSLFFDIAPKIDLAKYEINIIELGGDSIELKSLIHHAVTKGLILYRNVDFLPYPPDIPFSNTKFFNLFLGFKARLAIEINPAIIDPILWHAKNIIFDRNEELSKYFWYWCAYLVQQLSKKPGTIQARKLIVMNETVERKDIEPKVIKDYARFMVLTNHDAPLQIEMGDHHIVCFDVSSRCKGNMVYFKNLAKVLEHPDIPNVVMAYLLSLDISDWNPQDIPATKMKTDIMLEHLPNSKRFIIDHISSWPENRTKNSICSNLYQEYRIWCERNGKNLFTNKKFGKTPSTIGIERKQAQINGKRDWVYTLDRSKIVRKLRELAKNIARSSTTDYIEKSKKIVSTPPTTNMTQDLFDFITNESLVASSSKSTNISPLPEIVHIELVDDKSEPVSEIIKPVNDKVESLEIIELINDSEIFPDLPVNNKPKTINEVSPQQISCLLGYQTREQQEIRLRQKAIKLSENSDKF</sequence>
<protein>
    <submittedName>
        <fullName evidence="1">10153_t:CDS:1</fullName>
    </submittedName>
</protein>
<dbReference type="EMBL" id="CAJVPM010018532">
    <property type="protein sequence ID" value="CAG8625427.1"/>
    <property type="molecule type" value="Genomic_DNA"/>
</dbReference>
<accession>A0ACA9N0Y2</accession>
<organism evidence="1 2">
    <name type="scientific">Scutellospora calospora</name>
    <dbReference type="NCBI Taxonomy" id="85575"/>
    <lineage>
        <taxon>Eukaryota</taxon>
        <taxon>Fungi</taxon>
        <taxon>Fungi incertae sedis</taxon>
        <taxon>Mucoromycota</taxon>
        <taxon>Glomeromycotina</taxon>
        <taxon>Glomeromycetes</taxon>
        <taxon>Diversisporales</taxon>
        <taxon>Gigasporaceae</taxon>
        <taxon>Scutellospora</taxon>
    </lineage>
</organism>
<reference evidence="1" key="1">
    <citation type="submission" date="2021-06" db="EMBL/GenBank/DDBJ databases">
        <authorList>
            <person name="Kallberg Y."/>
            <person name="Tangrot J."/>
            <person name="Rosling A."/>
        </authorList>
    </citation>
    <scope>NUCLEOTIDE SEQUENCE</scope>
    <source>
        <strain evidence="1">AU212A</strain>
    </source>
</reference>
<name>A0ACA9N0Y2_9GLOM</name>
<keyword evidence="2" id="KW-1185">Reference proteome</keyword>
<comment type="caution">
    <text evidence="1">The sequence shown here is derived from an EMBL/GenBank/DDBJ whole genome shotgun (WGS) entry which is preliminary data.</text>
</comment>
<evidence type="ECO:0000313" key="2">
    <source>
        <dbReference type="Proteomes" id="UP000789860"/>
    </source>
</evidence>
<feature type="non-terminal residue" evidence="1">
    <location>
        <position position="471"/>
    </location>
</feature>
<dbReference type="Proteomes" id="UP000789860">
    <property type="component" value="Unassembled WGS sequence"/>
</dbReference>
<evidence type="ECO:0000313" key="1">
    <source>
        <dbReference type="EMBL" id="CAG8625427.1"/>
    </source>
</evidence>
<proteinExistence type="predicted"/>